<keyword evidence="3" id="KW-1185">Reference proteome</keyword>
<proteinExistence type="predicted"/>
<dbReference type="KEGG" id="hsw:Hsw_0803"/>
<dbReference type="SUPFAM" id="SSF53335">
    <property type="entry name" value="S-adenosyl-L-methionine-dependent methyltransferases"/>
    <property type="match status" value="1"/>
</dbReference>
<organism evidence="2 3">
    <name type="scientific">Hymenobacter swuensis DY53</name>
    <dbReference type="NCBI Taxonomy" id="1227739"/>
    <lineage>
        <taxon>Bacteria</taxon>
        <taxon>Pseudomonadati</taxon>
        <taxon>Bacteroidota</taxon>
        <taxon>Cytophagia</taxon>
        <taxon>Cytophagales</taxon>
        <taxon>Hymenobacteraceae</taxon>
        <taxon>Hymenobacter</taxon>
    </lineage>
</organism>
<dbReference type="Proteomes" id="UP000019423">
    <property type="component" value="Chromosome"/>
</dbReference>
<dbReference type="Gene3D" id="3.40.50.150">
    <property type="entry name" value="Vaccinia Virus protein VP39"/>
    <property type="match status" value="1"/>
</dbReference>
<gene>
    <name evidence="2" type="ORF">Hsw_0803</name>
</gene>
<dbReference type="Pfam" id="PF05050">
    <property type="entry name" value="Methyltransf_21"/>
    <property type="match status" value="1"/>
</dbReference>
<dbReference type="eggNOG" id="COG2242">
    <property type="taxonomic scope" value="Bacteria"/>
</dbReference>
<dbReference type="NCBIfam" id="TIGR01444">
    <property type="entry name" value="fkbM_fam"/>
    <property type="match status" value="1"/>
</dbReference>
<dbReference type="AlphaFoldDB" id="W8EV35"/>
<dbReference type="InterPro" id="IPR052514">
    <property type="entry name" value="SAM-dependent_MTase"/>
</dbReference>
<dbReference type="PANTHER" id="PTHR34203:SF15">
    <property type="entry name" value="SLL1173 PROTEIN"/>
    <property type="match status" value="1"/>
</dbReference>
<dbReference type="InterPro" id="IPR006342">
    <property type="entry name" value="FkbM_mtfrase"/>
</dbReference>
<feature type="domain" description="Methyltransferase FkbM" evidence="1">
    <location>
        <begin position="90"/>
        <end position="248"/>
    </location>
</feature>
<sequence length="283" mass="32707">MTNLKRTIHQNTLARFQYMKSFQKLGVTFDEYCDFLYFNTETGFALQNATLFGKSIKRNNAFWFVQNVEEVFIQEVYRFQAKTSTPYILDCGSNIGLSLIYFKRQFPQARVVGFEPDPIIHETCRYNLKAFGFDDVEVLNAAVWKQAGSIHFLPDNCLGGKIVEGELPAGVDAAQVTSLKAVRLKSYLTEKIDFMKIDIEGAEMDVLRDCQDELHWVENLFIEYHSAGNKPQELPELLSMLSAAGFRYYINSAWQKMKHPFVEHPIHTTSSYDLQLNIFAYRR</sequence>
<dbReference type="InterPro" id="IPR029063">
    <property type="entry name" value="SAM-dependent_MTases_sf"/>
</dbReference>
<evidence type="ECO:0000313" key="2">
    <source>
        <dbReference type="EMBL" id="AHJ96398.1"/>
    </source>
</evidence>
<accession>W8EV35</accession>
<reference evidence="2 3" key="1">
    <citation type="submission" date="2014-01" db="EMBL/GenBank/DDBJ databases">
        <title>Complete genome sequence of ionizing-radiation resistance bacterium Hymenobacter swuensis DY53.</title>
        <authorList>
            <person name="Jung J.-H."/>
            <person name="Jeong S.-W."/>
            <person name="Joe M.-H."/>
            <person name="Cho y.-j."/>
            <person name="Kim M.-K."/>
            <person name="Lim S.-Y."/>
        </authorList>
    </citation>
    <scope>NUCLEOTIDE SEQUENCE [LARGE SCALE GENOMIC DNA]</scope>
    <source>
        <strain evidence="2 3">DY53</strain>
    </source>
</reference>
<dbReference type="EMBL" id="CP007145">
    <property type="protein sequence ID" value="AHJ96398.1"/>
    <property type="molecule type" value="Genomic_DNA"/>
</dbReference>
<dbReference type="CDD" id="cd02440">
    <property type="entry name" value="AdoMet_MTases"/>
    <property type="match status" value="1"/>
</dbReference>
<dbReference type="PATRIC" id="fig|1227739.3.peg.1054"/>
<dbReference type="HOGENOM" id="CLU_080165_0_0_10"/>
<evidence type="ECO:0000259" key="1">
    <source>
        <dbReference type="Pfam" id="PF05050"/>
    </source>
</evidence>
<protein>
    <recommendedName>
        <fullName evidence="1">Methyltransferase FkbM domain-containing protein</fullName>
    </recommendedName>
</protein>
<evidence type="ECO:0000313" key="3">
    <source>
        <dbReference type="Proteomes" id="UP000019423"/>
    </source>
</evidence>
<dbReference type="PANTHER" id="PTHR34203">
    <property type="entry name" value="METHYLTRANSFERASE, FKBM FAMILY PROTEIN"/>
    <property type="match status" value="1"/>
</dbReference>
<name>W8EV35_9BACT</name>
<dbReference type="OrthoDB" id="5329963at2"/>
<dbReference type="STRING" id="1227739.Hsw_0803"/>